<accession>A0ABR5AGV5</accession>
<dbReference type="InterPro" id="IPR047691">
    <property type="entry name" value="PelF-like"/>
</dbReference>
<proteinExistence type="predicted"/>
<organism evidence="3 4">
    <name type="scientific">Gordoniibacillus kamchatkensis</name>
    <dbReference type="NCBI Taxonomy" id="1590651"/>
    <lineage>
        <taxon>Bacteria</taxon>
        <taxon>Bacillati</taxon>
        <taxon>Bacillota</taxon>
        <taxon>Bacilli</taxon>
        <taxon>Bacillales</taxon>
        <taxon>Paenibacillaceae</taxon>
        <taxon>Gordoniibacillus</taxon>
    </lineage>
</organism>
<reference evidence="3 4" key="1">
    <citation type="submission" date="2014-12" db="EMBL/GenBank/DDBJ databases">
        <title>Draft genome sequence of Paenibacillus kamchatkensis strain B-2647.</title>
        <authorList>
            <person name="Karlyshev A.V."/>
            <person name="Kudryashova E.B."/>
        </authorList>
    </citation>
    <scope>NUCLEOTIDE SEQUENCE [LARGE SCALE GENOMIC DNA]</scope>
    <source>
        <strain evidence="3 4">VKM B-2647</strain>
    </source>
</reference>
<dbReference type="InterPro" id="IPR001296">
    <property type="entry name" value="Glyco_trans_1"/>
</dbReference>
<dbReference type="SUPFAM" id="SSF53756">
    <property type="entry name" value="UDP-Glycosyltransferase/glycogen phosphorylase"/>
    <property type="match status" value="1"/>
</dbReference>
<keyword evidence="4" id="KW-1185">Reference proteome</keyword>
<protein>
    <recommendedName>
        <fullName evidence="5">Glycosyltransferase</fullName>
    </recommendedName>
</protein>
<dbReference type="PANTHER" id="PTHR12526:SF630">
    <property type="entry name" value="GLYCOSYLTRANSFERASE"/>
    <property type="match status" value="1"/>
</dbReference>
<feature type="domain" description="Glycosyl transferase family 1" evidence="1">
    <location>
        <begin position="177"/>
        <end position="335"/>
    </location>
</feature>
<dbReference type="InterPro" id="IPR028098">
    <property type="entry name" value="Glyco_trans_4-like_N"/>
</dbReference>
<dbReference type="EMBL" id="JXAK01000026">
    <property type="protein sequence ID" value="KIL40132.1"/>
    <property type="molecule type" value="Genomic_DNA"/>
</dbReference>
<feature type="domain" description="Glycosyltransferase subfamily 4-like N-terminal" evidence="2">
    <location>
        <begin position="11"/>
        <end position="166"/>
    </location>
</feature>
<evidence type="ECO:0008006" key="5">
    <source>
        <dbReference type="Google" id="ProtNLM"/>
    </source>
</evidence>
<dbReference type="NCBIfam" id="NF038011">
    <property type="entry name" value="PelF"/>
    <property type="match status" value="1"/>
</dbReference>
<name>A0ABR5AGV5_9BACL</name>
<gene>
    <name evidence="3" type="ORF">SD70_15780</name>
</gene>
<sequence>MHLINSFSFAGAEKLTLDITKNMDKEIFEIFVCSIGESKDKNELEIRNLFKSHGIQTLSLQKRMGNERLKTMIRLRNLLLEHNIDILHTHCPSPDLYGKIAGLLSNIKVVVSTIHNTEGYSPLIENVLKRITTHYIAISGNVKNYATKKLKLPSLKISVIYNGIDMANLRELIVDRPSKLAQLDIKSPKIVLTCVGRIVQQKGYEFLIRAFNQVLKKVPNVHLIIVGSDQLDPVYAQKIKQMVVEDGLDKNITFAGVRNDVKEILLASDIFVSSSIYEGFALVTIEALATGLPIVATDVGSIRELVEEGVNGYIVEAANDGQLAERIIQVINNMDVMKQTVISMKEAVIRKFSITNTVALYEKLYLDHYYAKKLDMKSEVTLSK</sequence>
<dbReference type="Proteomes" id="UP000031967">
    <property type="component" value="Unassembled WGS sequence"/>
</dbReference>
<dbReference type="PANTHER" id="PTHR12526">
    <property type="entry name" value="GLYCOSYLTRANSFERASE"/>
    <property type="match status" value="1"/>
</dbReference>
<dbReference type="Pfam" id="PF13439">
    <property type="entry name" value="Glyco_transf_4"/>
    <property type="match status" value="1"/>
</dbReference>
<comment type="caution">
    <text evidence="3">The sequence shown here is derived from an EMBL/GenBank/DDBJ whole genome shotgun (WGS) entry which is preliminary data.</text>
</comment>
<evidence type="ECO:0000313" key="3">
    <source>
        <dbReference type="EMBL" id="KIL40132.1"/>
    </source>
</evidence>
<evidence type="ECO:0000259" key="2">
    <source>
        <dbReference type="Pfam" id="PF13439"/>
    </source>
</evidence>
<evidence type="ECO:0000259" key="1">
    <source>
        <dbReference type="Pfam" id="PF00534"/>
    </source>
</evidence>
<dbReference type="Pfam" id="PF00534">
    <property type="entry name" value="Glycos_transf_1"/>
    <property type="match status" value="1"/>
</dbReference>
<evidence type="ECO:0000313" key="4">
    <source>
        <dbReference type="Proteomes" id="UP000031967"/>
    </source>
</evidence>
<dbReference type="Gene3D" id="3.40.50.2000">
    <property type="entry name" value="Glycogen Phosphorylase B"/>
    <property type="match status" value="2"/>
</dbReference>